<comment type="function">
    <text evidence="4">Phosphorylates D-xylulose to produce D-xylulose 5-phosphate, a molecule that may play an important role in the regulation of glucose metabolism and lipogenesis.</text>
</comment>
<evidence type="ECO:0000313" key="8">
    <source>
        <dbReference type="Proteomes" id="UP001187531"/>
    </source>
</evidence>
<comment type="similarity">
    <text evidence="1 4">Belongs to the FGGY kinase family.</text>
</comment>
<keyword evidence="4" id="KW-0119">Carbohydrate metabolism</keyword>
<dbReference type="InterPro" id="IPR042024">
    <property type="entry name" value="D-XK_euk"/>
</dbReference>
<evidence type="ECO:0000259" key="5">
    <source>
        <dbReference type="Pfam" id="PF00370"/>
    </source>
</evidence>
<keyword evidence="3 4" id="KW-0418">Kinase</keyword>
<keyword evidence="4" id="KW-0859">Xylose metabolism</keyword>
<comment type="caution">
    <text evidence="7">The sequence shown here is derived from an EMBL/GenBank/DDBJ whole genome shotgun (WGS) entry which is preliminary data.</text>
</comment>
<organism evidence="7 8">
    <name type="scientific">Artemia franciscana</name>
    <name type="common">Brine shrimp</name>
    <name type="synonym">Artemia sanfranciscana</name>
    <dbReference type="NCBI Taxonomy" id="6661"/>
    <lineage>
        <taxon>Eukaryota</taxon>
        <taxon>Metazoa</taxon>
        <taxon>Ecdysozoa</taxon>
        <taxon>Arthropoda</taxon>
        <taxon>Crustacea</taxon>
        <taxon>Branchiopoda</taxon>
        <taxon>Anostraca</taxon>
        <taxon>Artemiidae</taxon>
        <taxon>Artemia</taxon>
    </lineage>
</organism>
<keyword evidence="2 4" id="KW-0808">Transferase</keyword>
<dbReference type="PANTHER" id="PTHR10196">
    <property type="entry name" value="SUGAR KINASE"/>
    <property type="match status" value="1"/>
</dbReference>
<dbReference type="GO" id="GO:0005829">
    <property type="term" value="C:cytosol"/>
    <property type="evidence" value="ECO:0007669"/>
    <property type="project" value="TreeGrafter"/>
</dbReference>
<dbReference type="GO" id="GO:0004856">
    <property type="term" value="F:D-xylulokinase activity"/>
    <property type="evidence" value="ECO:0007669"/>
    <property type="project" value="UniProtKB-UniRule"/>
</dbReference>
<dbReference type="AlphaFoldDB" id="A0AA88H9U5"/>
<dbReference type="EMBL" id="JAVRJZ010000088">
    <property type="protein sequence ID" value="KAK2703551.1"/>
    <property type="molecule type" value="Genomic_DNA"/>
</dbReference>
<evidence type="ECO:0000256" key="2">
    <source>
        <dbReference type="ARBA" id="ARBA00022679"/>
    </source>
</evidence>
<dbReference type="GO" id="GO:0042732">
    <property type="term" value="P:D-xylose metabolic process"/>
    <property type="evidence" value="ECO:0007669"/>
    <property type="project" value="UniProtKB-UniRule"/>
</dbReference>
<dbReference type="PANTHER" id="PTHR10196:SF57">
    <property type="entry name" value="XYLULOSE KINASE"/>
    <property type="match status" value="1"/>
</dbReference>
<evidence type="ECO:0000256" key="3">
    <source>
        <dbReference type="ARBA" id="ARBA00022777"/>
    </source>
</evidence>
<dbReference type="InterPro" id="IPR043129">
    <property type="entry name" value="ATPase_NBD"/>
</dbReference>
<dbReference type="Pfam" id="PF00370">
    <property type="entry name" value="FGGY_N"/>
    <property type="match status" value="1"/>
</dbReference>
<dbReference type="InterPro" id="IPR018485">
    <property type="entry name" value="FGGY_C"/>
</dbReference>
<feature type="domain" description="Carbohydrate kinase FGGY C-terminal" evidence="6">
    <location>
        <begin position="326"/>
        <end position="510"/>
    </location>
</feature>
<proteinExistence type="inferred from homology"/>
<accession>A0AA88H9U5</accession>
<feature type="domain" description="Carbohydrate kinase FGGY N-terminal" evidence="5">
    <location>
        <begin position="40"/>
        <end position="317"/>
    </location>
</feature>
<evidence type="ECO:0000313" key="7">
    <source>
        <dbReference type="EMBL" id="KAK2703551.1"/>
    </source>
</evidence>
<dbReference type="EC" id="2.7.1.17" evidence="4"/>
<dbReference type="GO" id="GO:0005524">
    <property type="term" value="F:ATP binding"/>
    <property type="evidence" value="ECO:0007669"/>
    <property type="project" value="UniProtKB-KW"/>
</dbReference>
<dbReference type="FunFam" id="3.30.420.40:FF:000118">
    <property type="entry name" value="Xylulose kinase 2"/>
    <property type="match status" value="1"/>
</dbReference>
<comment type="catalytic activity">
    <reaction evidence="4">
        <text>D-xylulose + ATP = D-xylulose 5-phosphate + ADP + H(+)</text>
        <dbReference type="Rhea" id="RHEA:10964"/>
        <dbReference type="ChEBI" id="CHEBI:15378"/>
        <dbReference type="ChEBI" id="CHEBI:17140"/>
        <dbReference type="ChEBI" id="CHEBI:30616"/>
        <dbReference type="ChEBI" id="CHEBI:57737"/>
        <dbReference type="ChEBI" id="CHEBI:456216"/>
        <dbReference type="EC" id="2.7.1.17"/>
    </reaction>
</comment>
<keyword evidence="4" id="KW-0547">Nucleotide-binding</keyword>
<dbReference type="CDD" id="cd07776">
    <property type="entry name" value="ASKHA_NBD_FGGY_SpXK-like"/>
    <property type="match status" value="1"/>
</dbReference>
<gene>
    <name evidence="7" type="ORF">QYM36_018018</name>
</gene>
<dbReference type="Pfam" id="PF02782">
    <property type="entry name" value="FGGY_C"/>
    <property type="match status" value="1"/>
</dbReference>
<dbReference type="Gene3D" id="3.30.420.40">
    <property type="match status" value="2"/>
</dbReference>
<dbReference type="GO" id="GO:0005997">
    <property type="term" value="P:xylulose metabolic process"/>
    <property type="evidence" value="ECO:0007669"/>
    <property type="project" value="UniProtKB-UniRule"/>
</dbReference>
<protein>
    <recommendedName>
        <fullName evidence="4">Xylulose kinase</fullName>
        <ecNumber evidence="4">2.7.1.17</ecNumber>
    </recommendedName>
</protein>
<evidence type="ECO:0000256" key="4">
    <source>
        <dbReference type="RuleBase" id="RU367058"/>
    </source>
</evidence>
<name>A0AA88H9U5_ARTSF</name>
<sequence>MSQNNALDTVIKLCRSVVSLNSRNSISMEGTENSNIGGLFLGFDFSTQQIKATLINDRLEIVAEFNCPYETVAPEYGTTGGVHLDVKGKKATSPVLMWIKTFDRLLDEMKSSAIDLGKVKGIGGCAQQHGSVYWKHGAEQRLLNLDAHQTLAEQMIDAFSIGNSPVWMDASTSLECREIEEFVGSPQNLQRLTGSRAFERFTASQIRRIYKEQPEGVANTEHISLVSSFAASLLIGRYAPTDYADATGTNLFNINENVWESSICEFCGKGVTKNLGALCRSRTLLGKIAKYYVDRYGFAKDCFITAFTGDTCASLVGIGMKDGDFAISLGTSDTTFVLSKNPVFAIDGHVLLSPVEEDGFILMLGFQNGSKVREQVRSELKCETWEDFSKLLSLAKKGNDGFLGLYYDTQEITPKILGRFRFDPDGKVISSYPSAAHEARALIEGQFLAKKYHLLKAGFLKEFSCGRLFVTGGGSKNADILQVISDIFQLPVYSNDSKNSASFGSALLALPNFQRRKNNAPPLDGISTKLGVKITVSPDKTADKVFLALFATAFAAPTEENKETDLRGSAACLPTFGYVFGAALGYSGVYGAYYFGYYGRPYGYSYGAGYRYW</sequence>
<dbReference type="SUPFAM" id="SSF53067">
    <property type="entry name" value="Actin-like ATPase domain"/>
    <property type="match status" value="2"/>
</dbReference>
<reference evidence="7" key="1">
    <citation type="submission" date="2023-07" db="EMBL/GenBank/DDBJ databases">
        <title>Chromosome-level genome assembly of Artemia franciscana.</title>
        <authorList>
            <person name="Jo E."/>
        </authorList>
    </citation>
    <scope>NUCLEOTIDE SEQUENCE</scope>
    <source>
        <tissue evidence="7">Whole body</tissue>
    </source>
</reference>
<dbReference type="InterPro" id="IPR018484">
    <property type="entry name" value="FGGY_N"/>
</dbReference>
<evidence type="ECO:0000256" key="1">
    <source>
        <dbReference type="ARBA" id="ARBA00009156"/>
    </source>
</evidence>
<keyword evidence="8" id="KW-1185">Reference proteome</keyword>
<keyword evidence="4" id="KW-0067">ATP-binding</keyword>
<dbReference type="Proteomes" id="UP001187531">
    <property type="component" value="Unassembled WGS sequence"/>
</dbReference>
<evidence type="ECO:0000259" key="6">
    <source>
        <dbReference type="Pfam" id="PF02782"/>
    </source>
</evidence>